<comment type="caution">
    <text evidence="1">The sequence shown here is derived from an EMBL/GenBank/DDBJ whole genome shotgun (WGS) entry which is preliminary data.</text>
</comment>
<dbReference type="EMBL" id="LSRX01000020">
    <property type="protein sequence ID" value="OLQ14037.1"/>
    <property type="molecule type" value="Genomic_DNA"/>
</dbReference>
<name>A0A1Q9F2Z5_SYMMI</name>
<accession>A0A1Q9F2Z5</accession>
<proteinExistence type="predicted"/>
<reference evidence="1 2" key="1">
    <citation type="submission" date="2016-02" db="EMBL/GenBank/DDBJ databases">
        <title>Genome analysis of coral dinoflagellate symbionts highlights evolutionary adaptations to a symbiotic lifestyle.</title>
        <authorList>
            <person name="Aranda M."/>
            <person name="Li Y."/>
            <person name="Liew Y.J."/>
            <person name="Baumgarten S."/>
            <person name="Simakov O."/>
            <person name="Wilson M."/>
            <person name="Piel J."/>
            <person name="Ashoor H."/>
            <person name="Bougouffa S."/>
            <person name="Bajic V.B."/>
            <person name="Ryu T."/>
            <person name="Ravasi T."/>
            <person name="Bayer T."/>
            <person name="Micklem G."/>
            <person name="Kim H."/>
            <person name="Bhak J."/>
            <person name="Lajeunesse T.C."/>
            <person name="Voolstra C.R."/>
        </authorList>
    </citation>
    <scope>NUCLEOTIDE SEQUENCE [LARGE SCALE GENOMIC DNA]</scope>
    <source>
        <strain evidence="1 2">CCMP2467</strain>
    </source>
</reference>
<organism evidence="1 2">
    <name type="scientific">Symbiodinium microadriaticum</name>
    <name type="common">Dinoflagellate</name>
    <name type="synonym">Zooxanthella microadriatica</name>
    <dbReference type="NCBI Taxonomy" id="2951"/>
    <lineage>
        <taxon>Eukaryota</taxon>
        <taxon>Sar</taxon>
        <taxon>Alveolata</taxon>
        <taxon>Dinophyceae</taxon>
        <taxon>Suessiales</taxon>
        <taxon>Symbiodiniaceae</taxon>
        <taxon>Symbiodinium</taxon>
    </lineage>
</organism>
<dbReference type="Proteomes" id="UP000186817">
    <property type="component" value="Unassembled WGS sequence"/>
</dbReference>
<sequence length="614" mass="69057">MRACFDTVKPQSLRIRAAEVRKAAAETHAKIWPHWSVPETEFLREPESKDKADRFKSAWLPTSMMVSAVVCLLTNTKRAPKYREMAFKILREIVEQVCSVADEHAKLDVMHVSIHGAASWHKCSLQSARQASWCNKAFRTLHVQGAWIFDLNSDAAPWVTTTCEMPHLADWIAFCLDQPVKHQNQSLMQQKKALEPGVLTMISQLAFYLDGAANRVGDDLAGELPANKKLSRLTSFVMWGKTGVAADLLFQGQERWWKTALRSAGMKKAGYLHRLRAVVERQKHFQVQFDGSDCQTVPTEIFHVFSPTLNIGGYGPPQAWASDGPSRLSFVLVVIPQAWQNLRTLEAGCSELDEVMRTCHALPHVHGDLTQQVPTGTLPASSLPFSEQQRVLQDLPLQGVQWCYTHSAMCSTRQRADVDFSGLPCQENSRANRHRQFFEGRFGPLYGTWAKSHKAAKTPLVILENTLDTSSVWYLLTEREQLLVQQLDADYLRMYGRAPSQDVDLVYFLGDRYEFSRAWSAASRAIPTYRRNSARYLHRSSMTFLSSQDKLASLGWPVAPECAEEMGVEPFPCLDPKQADKMCGNSMHLGCAGIVLLVGLTCFGLRQKAPVNRS</sequence>
<keyword evidence="2" id="KW-1185">Reference proteome</keyword>
<gene>
    <name evidence="1" type="ORF">AK812_SmicGene1824</name>
</gene>
<evidence type="ECO:0000313" key="2">
    <source>
        <dbReference type="Proteomes" id="UP000186817"/>
    </source>
</evidence>
<dbReference type="OrthoDB" id="406457at2759"/>
<evidence type="ECO:0000313" key="1">
    <source>
        <dbReference type="EMBL" id="OLQ14037.1"/>
    </source>
</evidence>
<dbReference type="AlphaFoldDB" id="A0A1Q9F2Z5"/>
<protein>
    <submittedName>
        <fullName evidence="1">Uncharacterized protein</fullName>
    </submittedName>
</protein>